<dbReference type="RefSeq" id="WP_338272924.1">
    <property type="nucleotide sequence ID" value="NZ_AP027266.1"/>
</dbReference>
<dbReference type="AlphaFoldDB" id="A0AA48KJF7"/>
<feature type="signal peptide" evidence="2">
    <location>
        <begin position="1"/>
        <end position="21"/>
    </location>
</feature>
<feature type="chain" id="PRO_5047477698" description="NADH:ubiquinone oxidoreductase intermediate-associated protein 30 domain-containing protein" evidence="2">
    <location>
        <begin position="22"/>
        <end position="181"/>
    </location>
</feature>
<dbReference type="InterPro" id="IPR039131">
    <property type="entry name" value="NDUFAF1"/>
</dbReference>
<dbReference type="EMBL" id="AP027266">
    <property type="protein sequence ID" value="BDW86862.1"/>
    <property type="molecule type" value="Genomic_DNA"/>
</dbReference>
<comment type="similarity">
    <text evidence="1">Belongs to the CIA30 family.</text>
</comment>
<accession>A0AA48KJF7</accession>
<dbReference type="Pfam" id="PF08547">
    <property type="entry name" value="CIA30"/>
    <property type="match status" value="1"/>
</dbReference>
<keyword evidence="2" id="KW-0732">Signal</keyword>
<evidence type="ECO:0000313" key="4">
    <source>
        <dbReference type="EMBL" id="BDW86862.1"/>
    </source>
</evidence>
<dbReference type="KEGG" id="rmai:MACH21_30390"/>
<reference evidence="4 5" key="1">
    <citation type="submission" date="2023-01" db="EMBL/GenBank/DDBJ databases">
        <title>Complete genome sequence of Roseicyclus marinus strain Dej080120_10.</title>
        <authorList>
            <person name="Ueki S."/>
            <person name="Maruyama F."/>
        </authorList>
    </citation>
    <scope>NUCLEOTIDE SEQUENCE [LARGE SCALE GENOMIC DNA]</scope>
    <source>
        <strain evidence="4 5">Dej080120_10</strain>
    </source>
</reference>
<dbReference type="SUPFAM" id="SSF49785">
    <property type="entry name" value="Galactose-binding domain-like"/>
    <property type="match status" value="1"/>
</dbReference>
<gene>
    <name evidence="4" type="ORF">MACH21_30390</name>
</gene>
<sequence>MIARRAVIAAAACLLARPVAGQGIFVMADAWIPADAVDWRYLGDSVMGGVSRGQARLEGTVLRLSGTVSTENRGGFIQARTELPEGLPEAARGLRLRVRGNGERYFIHLRTTRTALPWQYHQQGFETGPDWADVTLPLAGFAPSGRMMAGGLRPAEVRSLGLVAYGRDHEADVSLAGFGVF</sequence>
<evidence type="ECO:0000313" key="5">
    <source>
        <dbReference type="Proteomes" id="UP001337723"/>
    </source>
</evidence>
<keyword evidence="5" id="KW-1185">Reference proteome</keyword>
<dbReference type="InterPro" id="IPR008979">
    <property type="entry name" value="Galactose-bd-like_sf"/>
</dbReference>
<dbReference type="PANTHER" id="PTHR13194">
    <property type="entry name" value="COMPLEX I INTERMEDIATE-ASSOCIATED PROTEIN 30"/>
    <property type="match status" value="1"/>
</dbReference>
<name>A0AA48KJF7_9RHOB</name>
<evidence type="ECO:0000256" key="1">
    <source>
        <dbReference type="ARBA" id="ARBA00007884"/>
    </source>
</evidence>
<dbReference type="InterPro" id="IPR013857">
    <property type="entry name" value="NADH-UbQ_OxRdtase-assoc_prot30"/>
</dbReference>
<feature type="domain" description="NADH:ubiquinone oxidoreductase intermediate-associated protein 30" evidence="3">
    <location>
        <begin position="35"/>
        <end position="167"/>
    </location>
</feature>
<dbReference type="PANTHER" id="PTHR13194:SF19">
    <property type="entry name" value="NAD(P)-BINDING ROSSMANN-FOLD SUPERFAMILY PROTEIN"/>
    <property type="match status" value="1"/>
</dbReference>
<dbReference type="Proteomes" id="UP001337723">
    <property type="component" value="Chromosome"/>
</dbReference>
<protein>
    <recommendedName>
        <fullName evidence="3">NADH:ubiquinone oxidoreductase intermediate-associated protein 30 domain-containing protein</fullName>
    </recommendedName>
</protein>
<proteinExistence type="inferred from homology"/>
<organism evidence="4 5">
    <name type="scientific">Roseicyclus marinus</name>
    <dbReference type="NCBI Taxonomy" id="2161673"/>
    <lineage>
        <taxon>Bacteria</taxon>
        <taxon>Pseudomonadati</taxon>
        <taxon>Pseudomonadota</taxon>
        <taxon>Alphaproteobacteria</taxon>
        <taxon>Rhodobacterales</taxon>
        <taxon>Roseobacteraceae</taxon>
        <taxon>Roseicyclus</taxon>
    </lineage>
</organism>
<evidence type="ECO:0000259" key="3">
    <source>
        <dbReference type="Pfam" id="PF08547"/>
    </source>
</evidence>
<evidence type="ECO:0000256" key="2">
    <source>
        <dbReference type="SAM" id="SignalP"/>
    </source>
</evidence>